<dbReference type="Gene3D" id="3.40.50.720">
    <property type="entry name" value="NAD(P)-binding Rossmann-like Domain"/>
    <property type="match status" value="1"/>
</dbReference>
<evidence type="ECO:0000259" key="1">
    <source>
        <dbReference type="Pfam" id="PF16363"/>
    </source>
</evidence>
<dbReference type="InterPro" id="IPR020904">
    <property type="entry name" value="Sc_DH/Rdtase_CS"/>
</dbReference>
<dbReference type="GO" id="GO:0008446">
    <property type="term" value="F:GDP-mannose 4,6-dehydratase activity"/>
    <property type="evidence" value="ECO:0007669"/>
    <property type="project" value="UniProtKB-EC"/>
</dbReference>
<dbReference type="AlphaFoldDB" id="A0A9Y1FQB4"/>
<dbReference type="SUPFAM" id="SSF51735">
    <property type="entry name" value="NAD(P)-binding Rossmann-fold domains"/>
    <property type="match status" value="1"/>
</dbReference>
<organism evidence="2">
    <name type="scientific">Candidatus Heimdallarchaeum endolithica</name>
    <dbReference type="NCBI Taxonomy" id="2876572"/>
    <lineage>
        <taxon>Archaea</taxon>
        <taxon>Promethearchaeati</taxon>
        <taxon>Candidatus Heimdallarchaeota</taxon>
        <taxon>Candidatus Heimdallarchaeia (ex Rinke et al. 2021) (nom. nud.)</taxon>
        <taxon>Candidatus Heimdallarchaeales</taxon>
        <taxon>Candidatus Heimdallarchaeaceae</taxon>
        <taxon>Candidatus Heimdallarchaeum</taxon>
    </lineage>
</organism>
<dbReference type="EC" id="4.2.1.47" evidence="2"/>
<dbReference type="EMBL" id="CP084167">
    <property type="protein sequence ID" value="UJG44383.1"/>
    <property type="molecule type" value="Genomic_DNA"/>
</dbReference>
<dbReference type="InterPro" id="IPR016040">
    <property type="entry name" value="NAD(P)-bd_dom"/>
</dbReference>
<gene>
    <name evidence="2" type="ORF">K9W46_04185</name>
</gene>
<evidence type="ECO:0000313" key="2">
    <source>
        <dbReference type="EMBL" id="UJG44383.1"/>
    </source>
</evidence>
<protein>
    <submittedName>
        <fullName evidence="2">GDP-mannose 4,6-dehydratase</fullName>
        <ecNumber evidence="2">4.2.1.47</ecNumber>
    </submittedName>
</protein>
<dbReference type="Proteomes" id="UP001200513">
    <property type="component" value="Chromosome"/>
</dbReference>
<dbReference type="PROSITE" id="PS00061">
    <property type="entry name" value="ADH_SHORT"/>
    <property type="match status" value="1"/>
</dbReference>
<sequence length="314" mass="36493">MEETDFENKNILIIGADGFIGSHLFLRLKSLSKNIVRTVYTSGSEKNQVYKVDIRDKEKVKDIFKKKNFNTIYYLAGLINVYESLKNPELYYQVNTFGTLNIMENIRKYQENSKIIFASSALVYGKPMYLPIDETHPLNPITPYSSSKSSAEQIIHGYSKTYGIRAVILRIFNVYGPKQNYNLFIPAFIRRCLESKQILIGNINVTRDYIFINDLVEAMLKVALYSNNEIEYFNIGSGKEIQLETIVNYILQLSKRDKSFLHKSQDLVRENKNEISRIYADITKAKNKLNWTPKTSLKEGLNITYKYYKQNKIS</sequence>
<feature type="domain" description="NAD(P)-binding" evidence="1">
    <location>
        <begin position="12"/>
        <end position="302"/>
    </location>
</feature>
<dbReference type="PRINTS" id="PR01713">
    <property type="entry name" value="NUCEPIMERASE"/>
</dbReference>
<dbReference type="Pfam" id="PF16363">
    <property type="entry name" value="GDP_Man_Dehyd"/>
    <property type="match status" value="1"/>
</dbReference>
<dbReference type="PANTHER" id="PTHR43000">
    <property type="entry name" value="DTDP-D-GLUCOSE 4,6-DEHYDRATASE-RELATED"/>
    <property type="match status" value="1"/>
</dbReference>
<dbReference type="Gene3D" id="3.90.25.10">
    <property type="entry name" value="UDP-galactose 4-epimerase, domain 1"/>
    <property type="match status" value="1"/>
</dbReference>
<dbReference type="InterPro" id="IPR036291">
    <property type="entry name" value="NAD(P)-bd_dom_sf"/>
</dbReference>
<proteinExistence type="predicted"/>
<reference evidence="2" key="1">
    <citation type="journal article" date="2022" name="Nat. Microbiol.">
        <title>Unique mobile elements and scalable gene flow at the prokaryote-eukaryote boundary revealed by circularized Asgard archaea genomes.</title>
        <authorList>
            <person name="Wu F."/>
            <person name="Speth D.R."/>
            <person name="Philosof A."/>
            <person name="Cremiere A."/>
            <person name="Narayanan A."/>
            <person name="Barco R.A."/>
            <person name="Connon S.A."/>
            <person name="Amend J.P."/>
            <person name="Antoshechkin I.A."/>
            <person name="Orphan V.J."/>
        </authorList>
    </citation>
    <scope>NUCLEOTIDE SEQUENCE</scope>
    <source>
        <strain evidence="2">PR6</strain>
    </source>
</reference>
<keyword evidence="2" id="KW-0456">Lyase</keyword>
<name>A0A9Y1FQB4_9ARCH</name>
<accession>A0A9Y1FQB4</accession>